<dbReference type="Proteomes" id="UP000192796">
    <property type="component" value="Unassembled WGS sequence"/>
</dbReference>
<dbReference type="SUPFAM" id="SSF56988">
    <property type="entry name" value="Anthrax protective antigen"/>
    <property type="match status" value="1"/>
</dbReference>
<comment type="caution">
    <text evidence="2">The sequence shown here is derived from an EMBL/GenBank/DDBJ whole genome shotgun (WGS) entry which is preliminary data.</text>
</comment>
<feature type="region of interest" description="Disordered" evidence="1">
    <location>
        <begin position="103"/>
        <end position="127"/>
    </location>
</feature>
<reference evidence="2 3" key="1">
    <citation type="submission" date="2016-03" db="EMBL/GenBank/DDBJ databases">
        <title>Niastella vici sp. nov., isolated from farmland soil.</title>
        <authorList>
            <person name="Chen L."/>
            <person name="Wang D."/>
            <person name="Yang S."/>
            <person name="Wang G."/>
        </authorList>
    </citation>
    <scope>NUCLEOTIDE SEQUENCE [LARGE SCALE GENOMIC DNA]</scope>
    <source>
        <strain evidence="2 3">DJ57</strain>
    </source>
</reference>
<evidence type="ECO:0008006" key="4">
    <source>
        <dbReference type="Google" id="ProtNLM"/>
    </source>
</evidence>
<organism evidence="2 3">
    <name type="scientific">Niastella vici</name>
    <dbReference type="NCBI Taxonomy" id="1703345"/>
    <lineage>
        <taxon>Bacteria</taxon>
        <taxon>Pseudomonadati</taxon>
        <taxon>Bacteroidota</taxon>
        <taxon>Chitinophagia</taxon>
        <taxon>Chitinophagales</taxon>
        <taxon>Chitinophagaceae</taxon>
        <taxon>Niastella</taxon>
    </lineage>
</organism>
<name>A0A1V9FI46_9BACT</name>
<evidence type="ECO:0000313" key="2">
    <source>
        <dbReference type="EMBL" id="OQP58049.1"/>
    </source>
</evidence>
<protein>
    <recommendedName>
        <fullName evidence="4">PA14 domain-containing protein</fullName>
    </recommendedName>
</protein>
<dbReference type="STRING" id="1703345.A3860_06880"/>
<evidence type="ECO:0000313" key="3">
    <source>
        <dbReference type="Proteomes" id="UP000192796"/>
    </source>
</evidence>
<sequence>MNTKAKRNKDYNNCKRYKVNKYDSMLQFLGHKYTKHIAFLLLSTFYIDFLGQLHAAIISARTYVVSNRNKFAGLNGIPNGYNKASGADTRSGNGINKPAVVEAATEKKQKAAPKTGPTQPESSSFQSAGTDNMVDLFSGGFSYNIPLMDVGGYPVAIHYSSGITMDQEASWVGLGWNVNPGAISRTMRGLPDDFDGTDLITKTEHVKENKTVSVTGSLNTEIVGLPVLQNLLSGSLELSAGVFFNNYQGWGVETGISPSISSNIAGGKNAAGTLTGSLSLTSNSMYGVSISPSLSYSISSEDKKRSIGCGIGTSYNNRTGISSLQLHAEVKQAAKAYEKSRTTLAHTGVTGSSYISFATPSYTPTITMPYVNNAYSFTGKLGGEIWGVDLGAGVSASVQSQKLAYLTKSMPAYGYMNFTKSMADPDALMDFNREKELVFNSESTPNIGLPIYTHDIFSIAGEGIGGMFRPYRSDVGYIRDHRMQTTSGSGKLSIDIGTGGYVHAGSDLTVVDATTTNEPWKSDNNLEPKLQFSVSDTTYEPVYFKNPGEQTVTDRAFFAALGDDDLLRASLAGSGEHVSLDSKFERVRGGAYINGYLNITEPIKRKKRDKRTQLITYYTADEASNFGFTKRLLSYPENLDGQPLNINLGGDTSCMNVTRINRVDGVVRKGHHISEIDVLNNDGKKYVYGLPVYNVSQNDVSFSVNSLAKTSTTPANADKGWVQYDATDPSAANNKGKENYYSNQQTPSYAHSFLLTEILSPDYVDIRNDGVTDDDLGDAIRFNYTQVASETNPFQWRIPYTNQQFMANYNEGLKSYSRDQKGSYTFGKKELWYLNTIESKNFVAVFVTSKDRADVLNTVDSTGGLVNDGARSQRRLTRIDLYAKADLVKNGSNAKPIKSVRFDYDYSLCKGAAGDAANGKLTLKAIWFKFNGGKWKNPYKFNYTGSNPDYNPARYDRWGNYKNKTDNPASMDNYDYPYVLQNTNTGTDAGTINAQNASAWNLDEIQTPAGAKIKVTYESDDYGYVQNKRASRLFKIDGFGATATSGGNKYIYENGNEKRYVYITLPATATDINEVKALYFQGITKLFFKLNVLVPTDNWGGGNEWVPCYADIEEINFVTTGGVVDKSRIYVKVKDVDGMSPFKKVALQFLRLNLPSKAYPNSETGSDVNFTQMIGVVYSTLTQYAQMFTKFETTAQGKGWCNQVDLNKTFVRLDEPTLKRYGGGLRVKKIEMFDNWDMLTQSSMPSGKKLLPASYGQEYIYTTTENIGGKTLTISSGVASYEPQIGGDENPFRIAKELKEKTNLLAPVNLMYSEEPLGESFFPSAMVGYSKVRVRTINVNKKSTNGWSETEFYTAKEFPTLVEMTPLDGYGKKPFRSKLTEFLKIDSRQYMNVSQGFKIELNDMNGKMKSQSSFAETDPVNPINYTKYYYKVDNERADHKHLNNDVSVVAGVNGEIVSGTVGKDIEVMVDFRQQTSKTSTTNLGVNVDVVPGGPFPIPLPSAIPFPQKEIMRFRSAAVVKVINRYALLDSVVNIDKGSIVSTKSLVWDGENGQVVITRTNNEFNDPVYNLTYPAYWAYEGMAPAYTNINFNIGANVTGRKLKIIKGKLYDFDNTTAEDWEKFFRSGDEILVWRDQEEDVQAITPSAMRMSALAAPIINDDLCGEPTWRTAVNPYIKIWAIDASLGKENHQGIYFIDQEGRPYSCKDIREFRIIRSGRRNIMSASAGSIVSLADPVRNINGVNKITIDANTKVLTATAATFKNLWKVVNHWYVKDSSYMQEHDTTVTLYPKRNLLMKKISYSENHNGLPQTPNYYKSYPSNFFIASSTVQWYKKKWRSIAGRGGFFYDLRTLIDFDIKKEILKDPDFIRKNNNIYRAEMNLTHQAPLNVWVMSQEFPSCGDMKQPACIDYRFERNRWYAHDMSGELKGKDNTAILENIVTPWVSSSISTNLNTKYFTPLYQTQSKIQLTLPKTGDHSNSDITGLNCYDLVREAVYGSQSDAITGFRLRLKDDYTGDANSSERTQSYYIPTSLSVSYNNFQQVNVKLCKQFISDTVVNPYRFGILGNWRVDRNYVYYSDRDNRHENDLSSPTVAKSINLRTDGVLSTFNAFWSFTDNGMQATTDTTQWVWNSAENFFNKKGYEMENYDALGRYNSGQYGYNQQLATSATQNAKMRETFFDGFEDYNYKINTCPELCKDSRTFDGFTITSDDSHSGLYSLSLPANNNSSVTFPLTNNADTAAAVSIKVDSNLVLKETCTPKGTGLQGLYWTKDCGTGQEIVPNIDLYYPKEKGPAGMCGTGPQEYTWTGTIQAPYTDVYQFNLAVTGGRNLSYTMVVYDGRGRARLVAASGLPFGIPLQLQVGRLYKVVINVKTERSHQFGKLNWKYTDYYDLGVHASWRRSNNGTGYEIIPQQVLYPPNGDTTGTYHSLQFYCVKLNRIKPESVLLPKVAPIRGSKAVVTAWVKIKDDNTNTASTSGMAPIRVEYTGTSSSYTLQPTGVRIEGWQRYEAVTDIPQNAGSMKVLFEPGARNLLVDDIRITPFNSNMKSFVYDPVSLRLMAELDENNYSTFYEYDDEGNLMRLKKETERGIMTIKETRQHTQTTIQ</sequence>
<feature type="compositionally biased region" description="Polar residues" evidence="1">
    <location>
        <begin position="116"/>
        <end position="127"/>
    </location>
</feature>
<gene>
    <name evidence="2" type="ORF">A3860_06880</name>
</gene>
<accession>A0A1V9FI46</accession>
<evidence type="ECO:0000256" key="1">
    <source>
        <dbReference type="SAM" id="MobiDB-lite"/>
    </source>
</evidence>
<proteinExistence type="predicted"/>
<dbReference type="EMBL" id="LVYD01000102">
    <property type="protein sequence ID" value="OQP58049.1"/>
    <property type="molecule type" value="Genomic_DNA"/>
</dbReference>
<keyword evidence="3" id="KW-1185">Reference proteome</keyword>